<dbReference type="Pfam" id="PF10722">
    <property type="entry name" value="YbjN"/>
    <property type="match status" value="1"/>
</dbReference>
<dbReference type="InterPro" id="IPR019660">
    <property type="entry name" value="Put_sensory_transdc_reg_YbjN"/>
</dbReference>
<proteinExistence type="predicted"/>
<gene>
    <name evidence="1" type="ORF">F7R26_014885</name>
</gene>
<protein>
    <submittedName>
        <fullName evidence="1">YbjN domain-containing protein</fullName>
    </submittedName>
</protein>
<accession>A0A643G1U4</accession>
<organism evidence="1 2">
    <name type="scientific">Cupriavidus basilensis</name>
    <dbReference type="NCBI Taxonomy" id="68895"/>
    <lineage>
        <taxon>Bacteria</taxon>
        <taxon>Pseudomonadati</taxon>
        <taxon>Pseudomonadota</taxon>
        <taxon>Betaproteobacteria</taxon>
        <taxon>Burkholderiales</taxon>
        <taxon>Burkholderiaceae</taxon>
        <taxon>Cupriavidus</taxon>
    </lineage>
</organism>
<reference evidence="1 2" key="1">
    <citation type="submission" date="2020-10" db="EMBL/GenBank/DDBJ databases">
        <title>Complete genome sequence of Cupriavidus basilensis CCUG 49340T.</title>
        <authorList>
            <person name="Salva-Serra F."/>
            <person name="Donoso R.A."/>
            <person name="Cho K.H."/>
            <person name="Yoo J.A."/>
            <person name="Lee K."/>
            <person name="Yoon S.-H."/>
            <person name="Perez-Pantoja D."/>
            <person name="Moore E.R.B."/>
        </authorList>
    </citation>
    <scope>NUCLEOTIDE SEQUENCE [LARGE SCALE GENOMIC DNA]</scope>
    <source>
        <strain evidence="2">CCUG 49340</strain>
    </source>
</reference>
<dbReference type="Proteomes" id="UP000397656">
    <property type="component" value="Chromosome 1"/>
</dbReference>
<evidence type="ECO:0000313" key="2">
    <source>
        <dbReference type="Proteomes" id="UP000397656"/>
    </source>
</evidence>
<sequence length="215" mass="23070">MPCCRKRTRKTMRARITAPGHASLNPDPDFNTSPNHLNTRIPMNTTATQIDTSADSQPALLMAVTSEQVCDAIKAAGCAVTAIEQDGVQRLHSASHGVGFQVLWGNSAAPDAYLDFTLSCPLRVQGGALPEGVLGDWHRAKRFARVAQHGEFLVLEMDVVISGGVGPDYLTVALQLWTQMMGQFFLHLRNFQPAVSEATAEATADAPAQEEATAA</sequence>
<name>A0A643G1U4_9BURK</name>
<dbReference type="EMBL" id="CP062803">
    <property type="protein sequence ID" value="QOT75468.1"/>
    <property type="molecule type" value="Genomic_DNA"/>
</dbReference>
<evidence type="ECO:0000313" key="1">
    <source>
        <dbReference type="EMBL" id="QOT75468.1"/>
    </source>
</evidence>
<dbReference type="AlphaFoldDB" id="A0A643G1U4"/>